<keyword evidence="1" id="KW-0547">Nucleotide-binding</keyword>
<reference evidence="1 2" key="1">
    <citation type="submission" date="2018-06" db="EMBL/GenBank/DDBJ databases">
        <authorList>
            <consortium name="Pathogen Informatics"/>
            <person name="Doyle S."/>
        </authorList>
    </citation>
    <scope>NUCLEOTIDE SEQUENCE [LARGE SCALE GENOMIC DNA]</scope>
    <source>
        <strain evidence="1 2">NCTC11685</strain>
    </source>
</reference>
<protein>
    <submittedName>
        <fullName evidence="1">Phosphate ABC transporter ATP-binding protein</fullName>
    </submittedName>
</protein>
<comment type="caution">
    <text evidence="1">The sequence shown here is derived from an EMBL/GenBank/DDBJ whole genome shotgun (WGS) entry which is preliminary data.</text>
</comment>
<evidence type="ECO:0000313" key="2">
    <source>
        <dbReference type="Proteomes" id="UP000254863"/>
    </source>
</evidence>
<dbReference type="GO" id="GO:0005524">
    <property type="term" value="F:ATP binding"/>
    <property type="evidence" value="ECO:0007669"/>
    <property type="project" value="UniProtKB-KW"/>
</dbReference>
<dbReference type="SUPFAM" id="SSF52540">
    <property type="entry name" value="P-loop containing nucleoside triphosphate hydrolases"/>
    <property type="match status" value="1"/>
</dbReference>
<dbReference type="Gene3D" id="3.40.50.300">
    <property type="entry name" value="P-loop containing nucleotide triphosphate hydrolases"/>
    <property type="match status" value="1"/>
</dbReference>
<name>A0A7H4PRE5_9ENTR</name>
<dbReference type="Proteomes" id="UP000254863">
    <property type="component" value="Unassembled WGS sequence"/>
</dbReference>
<accession>A0A7H4PRE5</accession>
<gene>
    <name evidence="1" type="ORF">NCTC11685_08339</name>
</gene>
<keyword evidence="1" id="KW-0067">ATP-binding</keyword>
<evidence type="ECO:0000313" key="1">
    <source>
        <dbReference type="EMBL" id="STW80968.1"/>
    </source>
</evidence>
<dbReference type="EMBL" id="UGMS01000008">
    <property type="protein sequence ID" value="STW80968.1"/>
    <property type="molecule type" value="Genomic_DNA"/>
</dbReference>
<organism evidence="1 2">
    <name type="scientific">Klebsiella michiganensis</name>
    <dbReference type="NCBI Taxonomy" id="1134687"/>
    <lineage>
        <taxon>Bacteria</taxon>
        <taxon>Pseudomonadati</taxon>
        <taxon>Pseudomonadota</taxon>
        <taxon>Gammaproteobacteria</taxon>
        <taxon>Enterobacterales</taxon>
        <taxon>Enterobacteriaceae</taxon>
        <taxon>Klebsiella/Raoultella group</taxon>
        <taxon>Klebsiella</taxon>
    </lineage>
</organism>
<proteinExistence type="predicted"/>
<sequence length="68" mass="7668">MLHKKPDSQPLVRFNHVDKYFGDLRVLNDLNLAVAPAEKLAIIGPSGFGEIHRIARLDDPGKNKLRNH</sequence>
<dbReference type="AlphaFoldDB" id="A0A7H4PRE5"/>
<dbReference type="InterPro" id="IPR027417">
    <property type="entry name" value="P-loop_NTPase"/>
</dbReference>